<evidence type="ECO:0000313" key="1">
    <source>
        <dbReference type="Proteomes" id="UP000887566"/>
    </source>
</evidence>
<accession>A0A914WVZ3</accession>
<dbReference type="WBParaSite" id="PSAMB.scaffold5051size12787.g25812.t1">
    <property type="protein sequence ID" value="PSAMB.scaffold5051size12787.g25812.t1"/>
    <property type="gene ID" value="PSAMB.scaffold5051size12787.g25812"/>
</dbReference>
<keyword evidence="1" id="KW-1185">Reference proteome</keyword>
<dbReference type="AlphaFoldDB" id="A0A914WVZ3"/>
<evidence type="ECO:0000313" key="2">
    <source>
        <dbReference type="WBParaSite" id="PSAMB.scaffold5051size12787.g25812.t1"/>
    </source>
</evidence>
<name>A0A914WVZ3_9BILA</name>
<organism evidence="1 2">
    <name type="scientific">Plectus sambesii</name>
    <dbReference type="NCBI Taxonomy" id="2011161"/>
    <lineage>
        <taxon>Eukaryota</taxon>
        <taxon>Metazoa</taxon>
        <taxon>Ecdysozoa</taxon>
        <taxon>Nematoda</taxon>
        <taxon>Chromadorea</taxon>
        <taxon>Plectida</taxon>
        <taxon>Plectina</taxon>
        <taxon>Plectoidea</taxon>
        <taxon>Plectidae</taxon>
        <taxon>Plectus</taxon>
    </lineage>
</organism>
<sequence>MMNATSFLKHIGHDKDVCCVNPSKTTREIINTKLREGFAPNRIADFVQRVHVDDSTIRCRLIEGELFGRVAAKKPLISKKNRKA</sequence>
<dbReference type="Proteomes" id="UP000887566">
    <property type="component" value="Unplaced"/>
</dbReference>
<reference evidence="2" key="1">
    <citation type="submission" date="2022-11" db="UniProtKB">
        <authorList>
            <consortium name="WormBaseParasite"/>
        </authorList>
    </citation>
    <scope>IDENTIFICATION</scope>
</reference>
<protein>
    <submittedName>
        <fullName evidence="2">Transposase</fullName>
    </submittedName>
</protein>
<proteinExistence type="predicted"/>